<evidence type="ECO:0000313" key="3">
    <source>
        <dbReference type="Proteomes" id="UP001230466"/>
    </source>
</evidence>
<reference evidence="2" key="1">
    <citation type="journal article" date="2023" name="Front. Microbiol.">
        <title>Phylogeography and host specificity of Pasteurellaceae pathogenic to sea-farmed fish in the north-east Atlantic.</title>
        <authorList>
            <person name="Gulla S."/>
            <person name="Colquhoun D.J."/>
            <person name="Olsen A.B."/>
            <person name="Spilsberg B."/>
            <person name="Lagesen K."/>
            <person name="Aakesson C.P."/>
            <person name="Strom S."/>
            <person name="Manji F."/>
            <person name="Birkbeck T.H."/>
            <person name="Nilsen H.K."/>
        </authorList>
    </citation>
    <scope>NUCLEOTIDE SEQUENCE</scope>
    <source>
        <strain evidence="2">VIB1234</strain>
    </source>
</reference>
<organism evidence="2 3">
    <name type="scientific">Pasteurella atlantica</name>
    <dbReference type="NCBI Taxonomy" id="2827233"/>
    <lineage>
        <taxon>Bacteria</taxon>
        <taxon>Pseudomonadati</taxon>
        <taxon>Pseudomonadota</taxon>
        <taxon>Gammaproteobacteria</taxon>
        <taxon>Pasteurellales</taxon>
        <taxon>Pasteurellaceae</taxon>
        <taxon>Pasteurella</taxon>
    </lineage>
</organism>
<sequence length="80" mass="9065">MEIFFKKLGIVLLPSLFWIGLTALNFGAQSLANLIELVVIFCLSILCVFIPEHFISSKYVVIILLIITFLTRLLMPIIPE</sequence>
<feature type="transmembrane region" description="Helical" evidence="1">
    <location>
        <begin position="33"/>
        <end position="50"/>
    </location>
</feature>
<name>A0AAW8CQY6_9PAST</name>
<keyword evidence="1" id="KW-1133">Transmembrane helix</keyword>
<comment type="caution">
    <text evidence="2">The sequence shown here is derived from an EMBL/GenBank/DDBJ whole genome shotgun (WGS) entry which is preliminary data.</text>
</comment>
<proteinExistence type="predicted"/>
<dbReference type="AlphaFoldDB" id="A0AAW8CQY6"/>
<evidence type="ECO:0008006" key="4">
    <source>
        <dbReference type="Google" id="ProtNLM"/>
    </source>
</evidence>
<keyword evidence="1" id="KW-0472">Membrane</keyword>
<keyword evidence="1" id="KW-0812">Transmembrane</keyword>
<dbReference type="RefSeq" id="WP_211598426.1">
    <property type="nucleotide sequence ID" value="NZ_JAGRQI010000014.1"/>
</dbReference>
<evidence type="ECO:0000313" key="2">
    <source>
        <dbReference type="EMBL" id="MDP8187578.1"/>
    </source>
</evidence>
<gene>
    <name evidence="2" type="ORF">QJU78_07325</name>
</gene>
<protein>
    <recommendedName>
        <fullName evidence="4">Transmembrane protein</fullName>
    </recommendedName>
</protein>
<accession>A0AAW8CQY6</accession>
<dbReference type="EMBL" id="JASAYJ010000014">
    <property type="protein sequence ID" value="MDP8187578.1"/>
    <property type="molecule type" value="Genomic_DNA"/>
</dbReference>
<evidence type="ECO:0000256" key="1">
    <source>
        <dbReference type="SAM" id="Phobius"/>
    </source>
</evidence>
<dbReference type="Proteomes" id="UP001230466">
    <property type="component" value="Unassembled WGS sequence"/>
</dbReference>
<feature type="transmembrane region" description="Helical" evidence="1">
    <location>
        <begin position="59"/>
        <end position="78"/>
    </location>
</feature>